<keyword evidence="3" id="KW-0677">Repeat</keyword>
<accession>A0A8S3TUP3</accession>
<evidence type="ECO:0000256" key="1">
    <source>
        <dbReference type="ARBA" id="ARBA00022572"/>
    </source>
</evidence>
<evidence type="ECO:0000259" key="9">
    <source>
        <dbReference type="PROSITE" id="PS50923"/>
    </source>
</evidence>
<reference evidence="10" key="1">
    <citation type="submission" date="2021-03" db="EMBL/GenBank/DDBJ databases">
        <authorList>
            <person name="Bekaert M."/>
        </authorList>
    </citation>
    <scope>NUCLEOTIDE SEQUENCE</scope>
</reference>
<evidence type="ECO:0000256" key="6">
    <source>
        <dbReference type="PROSITE-ProRule" id="PRU00121"/>
    </source>
</evidence>
<dbReference type="Pfam" id="PF00084">
    <property type="entry name" value="Sushi"/>
    <property type="match status" value="2"/>
</dbReference>
<evidence type="ECO:0000256" key="4">
    <source>
        <dbReference type="ARBA" id="ARBA00023157"/>
    </source>
</evidence>
<dbReference type="InterPro" id="IPR050350">
    <property type="entry name" value="Compl-Cell_Adhes-Reg"/>
</dbReference>
<dbReference type="InterPro" id="IPR038178">
    <property type="entry name" value="Kringle_sf"/>
</dbReference>
<dbReference type="Gene3D" id="2.40.20.10">
    <property type="entry name" value="Plasminogen Kringle 4"/>
    <property type="match status" value="1"/>
</dbReference>
<evidence type="ECO:0000256" key="3">
    <source>
        <dbReference type="ARBA" id="ARBA00022737"/>
    </source>
</evidence>
<sequence>MTRNGHTCIHWNNAVKYKSQQENYCRTPARDPYNVNGPWCYVDTKGGRDSCNIPICEDVTCRGFSIELQQNWHPVKRLYIYNDNVTFTCDVGYELTSSTNITCQSNGIWKGVLCSPLPKIDNALLPNQTKEYRYPDTFKVTCETGYEGSDLLQCNSTGSWSSIPQCTSIGNSDSIYDDKFHLQCK</sequence>
<organism evidence="10 11">
    <name type="scientific">Mytilus edulis</name>
    <name type="common">Blue mussel</name>
    <dbReference type="NCBI Taxonomy" id="6550"/>
    <lineage>
        <taxon>Eukaryota</taxon>
        <taxon>Metazoa</taxon>
        <taxon>Spiralia</taxon>
        <taxon>Lophotrochozoa</taxon>
        <taxon>Mollusca</taxon>
        <taxon>Bivalvia</taxon>
        <taxon>Autobranchia</taxon>
        <taxon>Pteriomorphia</taxon>
        <taxon>Mytilida</taxon>
        <taxon>Mytiloidea</taxon>
        <taxon>Mytilidae</taxon>
        <taxon>Mytilinae</taxon>
        <taxon>Mytilus</taxon>
    </lineage>
</organism>
<dbReference type="EMBL" id="CAJPWZ010002184">
    <property type="protein sequence ID" value="CAG2232458.1"/>
    <property type="molecule type" value="Genomic_DNA"/>
</dbReference>
<dbReference type="SUPFAM" id="SSF57535">
    <property type="entry name" value="Complement control module/SCR domain"/>
    <property type="match status" value="2"/>
</dbReference>
<dbReference type="SMART" id="SM00032">
    <property type="entry name" value="CCP"/>
    <property type="match status" value="2"/>
</dbReference>
<dbReference type="Gene3D" id="2.10.70.10">
    <property type="entry name" value="Complement Module, domain 1"/>
    <property type="match status" value="2"/>
</dbReference>
<dbReference type="InterPro" id="IPR000001">
    <property type="entry name" value="Kringle"/>
</dbReference>
<dbReference type="OrthoDB" id="6059598at2759"/>
<comment type="caution">
    <text evidence="10">The sequence shown here is derived from an EMBL/GenBank/DDBJ whole genome shotgun (WGS) entry which is preliminary data.</text>
</comment>
<keyword evidence="4" id="KW-1015">Disulfide bond</keyword>
<dbReference type="InterPro" id="IPR035976">
    <property type="entry name" value="Sushi/SCR/CCP_sf"/>
</dbReference>
<evidence type="ECO:0000313" key="10">
    <source>
        <dbReference type="EMBL" id="CAG2232458.1"/>
    </source>
</evidence>
<dbReference type="PANTHER" id="PTHR19325">
    <property type="entry name" value="COMPLEMENT COMPONENT-RELATED SUSHI DOMAIN-CONTAINING"/>
    <property type="match status" value="1"/>
</dbReference>
<dbReference type="SMART" id="SM00130">
    <property type="entry name" value="KR"/>
    <property type="match status" value="1"/>
</dbReference>
<evidence type="ECO:0000256" key="5">
    <source>
        <dbReference type="ARBA" id="ARBA00023180"/>
    </source>
</evidence>
<dbReference type="SUPFAM" id="SSF57440">
    <property type="entry name" value="Kringle-like"/>
    <property type="match status" value="1"/>
</dbReference>
<evidence type="ECO:0000256" key="7">
    <source>
        <dbReference type="PROSITE-ProRule" id="PRU00302"/>
    </source>
</evidence>
<dbReference type="PROSITE" id="PS50923">
    <property type="entry name" value="SUSHI"/>
    <property type="match status" value="1"/>
</dbReference>
<keyword evidence="11" id="KW-1185">Reference proteome</keyword>
<evidence type="ECO:0000313" key="11">
    <source>
        <dbReference type="Proteomes" id="UP000683360"/>
    </source>
</evidence>
<dbReference type="PROSITE" id="PS50070">
    <property type="entry name" value="KRINGLE_2"/>
    <property type="match status" value="1"/>
</dbReference>
<dbReference type="PANTHER" id="PTHR19325:SF560">
    <property type="entry name" value="SUSHI, VON WILLEBRAND FACTOR TYPE A, EGF AND PENTRAXIN DOMAIN-CONTAINING PROTEIN 1"/>
    <property type="match status" value="1"/>
</dbReference>
<dbReference type="InterPro" id="IPR000436">
    <property type="entry name" value="Sushi_SCR_CCP_dom"/>
</dbReference>
<gene>
    <name evidence="10" type="ORF">MEDL_45181</name>
</gene>
<dbReference type="Proteomes" id="UP000683360">
    <property type="component" value="Unassembled WGS sequence"/>
</dbReference>
<name>A0A8S3TUP3_MYTED</name>
<protein>
    <submittedName>
        <fullName evidence="10">Uncharacterized protein</fullName>
    </submittedName>
</protein>
<proteinExistence type="predicted"/>
<keyword evidence="5" id="KW-0325">Glycoprotein</keyword>
<keyword evidence="2 7" id="KW-0768">Sushi</keyword>
<evidence type="ECO:0000256" key="2">
    <source>
        <dbReference type="ARBA" id="ARBA00022659"/>
    </source>
</evidence>
<dbReference type="AlphaFoldDB" id="A0A8S3TUP3"/>
<feature type="domain" description="Kringle" evidence="8">
    <location>
        <begin position="1"/>
        <end position="56"/>
    </location>
</feature>
<dbReference type="InterPro" id="IPR013806">
    <property type="entry name" value="Kringle-like"/>
</dbReference>
<dbReference type="CDD" id="cd00033">
    <property type="entry name" value="CCP"/>
    <property type="match status" value="2"/>
</dbReference>
<comment type="caution">
    <text evidence="6">Lacks conserved residue(s) required for the propagation of feature annotation.</text>
</comment>
<keyword evidence="1 6" id="KW-0420">Kringle</keyword>
<evidence type="ECO:0000259" key="8">
    <source>
        <dbReference type="PROSITE" id="PS50070"/>
    </source>
</evidence>
<feature type="domain" description="Sushi" evidence="9">
    <location>
        <begin position="112"/>
        <end position="168"/>
    </location>
</feature>